<sequence>MARSSSAAHWFAALAWAVAVLAAGTAAGAAVPWRVEADRITYHADGDLVVAEGHVRASRGGMTCEADTVAYDRRRSRLQAWGNVTLRTGGDVLRGSRADLDLATATGTVEDAELFLSRNNVTLAARTIRRTGEDEYEVEDAVVTTCPVPRSAWSFRCRRLRVRASGLAVAAHTTFRVKDVPVLYAPLAAWPVNQERETGFLTPYYTSSSRNGFELELPFFWALGDSFDATFSPRYLANRGMLLGGEFRYALSPASLGVIRYSYLHDNLVDDDFDGDGQVRGNARRWWVRAKADQDLPLGVAAKLDVDLVSDRDYFEEFREGPMGFGATNRMFRKWFNRSLNDETDVIRLSTFQLARTWEDHFWGAEARFHQNLLEDAQDETLQTLPRVAVEGFRRRLWRTPLYYDWRAEYVNYWRERGLESQRLDLAPRLALPVDFGGVADFLVSATARETLYRIGGDCQGWATDLDRNRFTHELAADLGTTLGRTFDLGGGRFVRHTLRPVLSYRYRPPKDVDGLPGIDAVDRLGQENLLVLSLLNFVTTRRDRPGGRFTYRDPLVLRLEEGFDVRESRRRLGPGEKRRPFTDLLAELELNPNEFVTLRSDTTFGVYGQGVTTHRTQATFRSPAGDRLGLTYRYHRAKRIHTLDAVLDAVLTPAWTLTLRTQRSLEEPWEELRSSYGFRYKAGCWSLEFRVDHTPDEDSFVFYIDLAGLGGWGTR</sequence>
<comment type="caution">
    <text evidence="4">The sequence shown here is derived from an EMBL/GenBank/DDBJ whole genome shotgun (WGS) entry which is preliminary data.</text>
</comment>
<feature type="chain" id="PRO_5039897174" evidence="1">
    <location>
        <begin position="23"/>
        <end position="716"/>
    </location>
</feature>
<name>A0A6N9TJJ8_DISTH</name>
<organism evidence="4 5">
    <name type="scientific">Dissulfurirhabdus thermomarina</name>
    <dbReference type="NCBI Taxonomy" id="1765737"/>
    <lineage>
        <taxon>Bacteria</taxon>
        <taxon>Deltaproteobacteria</taxon>
        <taxon>Dissulfurirhabdaceae</taxon>
        <taxon>Dissulfurirhabdus</taxon>
    </lineage>
</organism>
<gene>
    <name evidence="4" type="ORF">G3N55_01010</name>
</gene>
<evidence type="ECO:0000313" key="4">
    <source>
        <dbReference type="EMBL" id="NDY41432.1"/>
    </source>
</evidence>
<dbReference type="Pfam" id="PF19838">
    <property type="entry name" value="LptD_2"/>
    <property type="match status" value="1"/>
</dbReference>
<dbReference type="GO" id="GO:1990351">
    <property type="term" value="C:transporter complex"/>
    <property type="evidence" value="ECO:0007669"/>
    <property type="project" value="TreeGrafter"/>
</dbReference>
<dbReference type="HAMAP" id="MF_01411">
    <property type="entry name" value="LPS_assembly_LptD"/>
    <property type="match status" value="1"/>
</dbReference>
<dbReference type="GO" id="GO:0043165">
    <property type="term" value="P:Gram-negative-bacterium-type cell outer membrane assembly"/>
    <property type="evidence" value="ECO:0007669"/>
    <property type="project" value="InterPro"/>
</dbReference>
<dbReference type="RefSeq" id="WP_163297592.1">
    <property type="nucleotide sequence ID" value="NZ_JAAGRR010000004.1"/>
</dbReference>
<dbReference type="InterPro" id="IPR007543">
    <property type="entry name" value="LptD_C"/>
</dbReference>
<feature type="domain" description="LPS-assembly protein LptD central" evidence="3">
    <location>
        <begin position="169"/>
        <end position="267"/>
    </location>
</feature>
<protein>
    <submittedName>
        <fullName evidence="4">LPS-assembly protein LptD</fullName>
    </submittedName>
</protein>
<dbReference type="GO" id="GO:0009279">
    <property type="term" value="C:cell outer membrane"/>
    <property type="evidence" value="ECO:0007669"/>
    <property type="project" value="InterPro"/>
</dbReference>
<evidence type="ECO:0000256" key="1">
    <source>
        <dbReference type="SAM" id="SignalP"/>
    </source>
</evidence>
<evidence type="ECO:0000259" key="2">
    <source>
        <dbReference type="Pfam" id="PF04453"/>
    </source>
</evidence>
<dbReference type="GO" id="GO:0015920">
    <property type="term" value="P:lipopolysaccharide transport"/>
    <property type="evidence" value="ECO:0007669"/>
    <property type="project" value="InterPro"/>
</dbReference>
<proteinExistence type="inferred from homology"/>
<reference evidence="4 5" key="1">
    <citation type="submission" date="2020-02" db="EMBL/GenBank/DDBJ databases">
        <title>Comparative genomics of sulfur disproportionating microorganisms.</title>
        <authorList>
            <person name="Ward L.M."/>
            <person name="Bertran E."/>
            <person name="Johnston D.T."/>
        </authorList>
    </citation>
    <scope>NUCLEOTIDE SEQUENCE [LARGE SCALE GENOMIC DNA]</scope>
    <source>
        <strain evidence="4 5">DSM 100025</strain>
    </source>
</reference>
<feature type="signal peptide" evidence="1">
    <location>
        <begin position="1"/>
        <end position="22"/>
    </location>
</feature>
<keyword evidence="5" id="KW-1185">Reference proteome</keyword>
<feature type="domain" description="LptD C-terminal" evidence="2">
    <location>
        <begin position="284"/>
        <end position="639"/>
    </location>
</feature>
<dbReference type="PANTHER" id="PTHR30189">
    <property type="entry name" value="LPS-ASSEMBLY PROTEIN"/>
    <property type="match status" value="1"/>
</dbReference>
<evidence type="ECO:0000313" key="5">
    <source>
        <dbReference type="Proteomes" id="UP000469346"/>
    </source>
</evidence>
<dbReference type="PANTHER" id="PTHR30189:SF1">
    <property type="entry name" value="LPS-ASSEMBLY PROTEIN LPTD"/>
    <property type="match status" value="1"/>
</dbReference>
<keyword evidence="1" id="KW-0732">Signal</keyword>
<dbReference type="InterPro" id="IPR045659">
    <property type="entry name" value="LptD_2"/>
</dbReference>
<dbReference type="InterPro" id="IPR050218">
    <property type="entry name" value="LptD"/>
</dbReference>
<accession>A0A6N9TJJ8</accession>
<dbReference type="InterPro" id="IPR020889">
    <property type="entry name" value="LipoPS_assembly_LptD"/>
</dbReference>
<dbReference type="Pfam" id="PF04453">
    <property type="entry name" value="LptD"/>
    <property type="match status" value="1"/>
</dbReference>
<dbReference type="Proteomes" id="UP000469346">
    <property type="component" value="Unassembled WGS sequence"/>
</dbReference>
<dbReference type="AlphaFoldDB" id="A0A6N9TJJ8"/>
<evidence type="ECO:0000259" key="3">
    <source>
        <dbReference type="Pfam" id="PF19838"/>
    </source>
</evidence>
<dbReference type="EMBL" id="JAAGRR010000004">
    <property type="protein sequence ID" value="NDY41432.1"/>
    <property type="molecule type" value="Genomic_DNA"/>
</dbReference>